<proteinExistence type="predicted"/>
<name>B4K3P4_DROGR</name>
<evidence type="ECO:0000259" key="1">
    <source>
        <dbReference type="PROSITE" id="PS50222"/>
    </source>
</evidence>
<dbReference type="eggNOG" id="KOG0028">
    <property type="taxonomic scope" value="Eukaryota"/>
</dbReference>
<dbReference type="Proteomes" id="UP000001070">
    <property type="component" value="Unassembled WGS sequence"/>
</dbReference>
<protein>
    <submittedName>
        <fullName evidence="2">GH24983</fullName>
    </submittedName>
</protein>
<dbReference type="HOGENOM" id="CLU_2308894_0_0_1"/>
<dbReference type="InterPro" id="IPR011992">
    <property type="entry name" value="EF-hand-dom_pair"/>
</dbReference>
<dbReference type="PROSITE" id="PS50222">
    <property type="entry name" value="EF_HAND_2"/>
    <property type="match status" value="1"/>
</dbReference>
<dbReference type="GO" id="GO:0005509">
    <property type="term" value="F:calcium ion binding"/>
    <property type="evidence" value="ECO:0007669"/>
    <property type="project" value="InterPro"/>
</dbReference>
<sequence length="100" mass="11106">METTNQANISQIKYVFNVLDVTGRGYLTAKELSFMMRAFGYDNSVEEIQSLIDALSPGGLGMNFGNFCTALLWKPNTAENEIGYAGKSDTKDDHDEHNFS</sequence>
<dbReference type="STRING" id="7222.B4K3P4"/>
<dbReference type="EMBL" id="CH924286">
    <property type="protein sequence ID" value="EDW05166.1"/>
    <property type="molecule type" value="Genomic_DNA"/>
</dbReference>
<dbReference type="SUPFAM" id="SSF47473">
    <property type="entry name" value="EF-hand"/>
    <property type="match status" value="1"/>
</dbReference>
<evidence type="ECO:0000313" key="3">
    <source>
        <dbReference type="Proteomes" id="UP000001070"/>
    </source>
</evidence>
<keyword evidence="3" id="KW-1185">Reference proteome</keyword>
<dbReference type="OMA" id="MMRVFGY"/>
<dbReference type="AlphaFoldDB" id="B4K3P4"/>
<dbReference type="PhylomeDB" id="B4K3P4"/>
<evidence type="ECO:0000313" key="2">
    <source>
        <dbReference type="EMBL" id="EDW05166.1"/>
    </source>
</evidence>
<dbReference type="InParanoid" id="B4K3P4"/>
<accession>B4K3P4</accession>
<organism evidence="3">
    <name type="scientific">Drosophila grimshawi</name>
    <name type="common">Hawaiian fruit fly</name>
    <name type="synonym">Idiomyia grimshawi</name>
    <dbReference type="NCBI Taxonomy" id="7222"/>
    <lineage>
        <taxon>Eukaryota</taxon>
        <taxon>Metazoa</taxon>
        <taxon>Ecdysozoa</taxon>
        <taxon>Arthropoda</taxon>
        <taxon>Hexapoda</taxon>
        <taxon>Insecta</taxon>
        <taxon>Pterygota</taxon>
        <taxon>Neoptera</taxon>
        <taxon>Endopterygota</taxon>
        <taxon>Diptera</taxon>
        <taxon>Brachycera</taxon>
        <taxon>Muscomorpha</taxon>
        <taxon>Ephydroidea</taxon>
        <taxon>Drosophilidae</taxon>
        <taxon>Drosophila</taxon>
        <taxon>Hawaiian Drosophila</taxon>
    </lineage>
</organism>
<dbReference type="Gene3D" id="1.10.238.10">
    <property type="entry name" value="EF-hand"/>
    <property type="match status" value="1"/>
</dbReference>
<dbReference type="InterPro" id="IPR002048">
    <property type="entry name" value="EF_hand_dom"/>
</dbReference>
<gene>
    <name evidence="2" type="primary">Dgri\GH24983</name>
    <name evidence="2" type="ORF">Dgri_GH24983</name>
</gene>
<feature type="domain" description="EF-hand" evidence="1">
    <location>
        <begin position="7"/>
        <end position="42"/>
    </location>
</feature>
<reference evidence="2 3" key="1">
    <citation type="journal article" date="2007" name="Nature">
        <title>Evolution of genes and genomes on the Drosophila phylogeny.</title>
        <authorList>
            <consortium name="Drosophila 12 Genomes Consortium"/>
            <person name="Clark A.G."/>
            <person name="Eisen M.B."/>
            <person name="Smith D.R."/>
            <person name="Bergman C.M."/>
            <person name="Oliver B."/>
            <person name="Markow T.A."/>
            <person name="Kaufman T.C."/>
            <person name="Kellis M."/>
            <person name="Gelbart W."/>
            <person name="Iyer V.N."/>
            <person name="Pollard D.A."/>
            <person name="Sackton T.B."/>
            <person name="Larracuente A.M."/>
            <person name="Singh N.D."/>
            <person name="Abad J.P."/>
            <person name="Abt D.N."/>
            <person name="Adryan B."/>
            <person name="Aguade M."/>
            <person name="Akashi H."/>
            <person name="Anderson W.W."/>
            <person name="Aquadro C.F."/>
            <person name="Ardell D.H."/>
            <person name="Arguello R."/>
            <person name="Artieri C.G."/>
            <person name="Barbash D.A."/>
            <person name="Barker D."/>
            <person name="Barsanti P."/>
            <person name="Batterham P."/>
            <person name="Batzoglou S."/>
            <person name="Begun D."/>
            <person name="Bhutkar A."/>
            <person name="Blanco E."/>
            <person name="Bosak S.A."/>
            <person name="Bradley R.K."/>
            <person name="Brand A.D."/>
            <person name="Brent M.R."/>
            <person name="Brooks A.N."/>
            <person name="Brown R.H."/>
            <person name="Butlin R.K."/>
            <person name="Caggese C."/>
            <person name="Calvi B.R."/>
            <person name="Bernardo de Carvalho A."/>
            <person name="Caspi A."/>
            <person name="Castrezana S."/>
            <person name="Celniker S.E."/>
            <person name="Chang J.L."/>
            <person name="Chapple C."/>
            <person name="Chatterji S."/>
            <person name="Chinwalla A."/>
            <person name="Civetta A."/>
            <person name="Clifton S.W."/>
            <person name="Comeron J.M."/>
            <person name="Costello J.C."/>
            <person name="Coyne J.A."/>
            <person name="Daub J."/>
            <person name="David R.G."/>
            <person name="Delcher A.L."/>
            <person name="Delehaunty K."/>
            <person name="Do C.B."/>
            <person name="Ebling H."/>
            <person name="Edwards K."/>
            <person name="Eickbush T."/>
            <person name="Evans J.D."/>
            <person name="Filipski A."/>
            <person name="Findeiss S."/>
            <person name="Freyhult E."/>
            <person name="Fulton L."/>
            <person name="Fulton R."/>
            <person name="Garcia A.C."/>
            <person name="Gardiner A."/>
            <person name="Garfield D.A."/>
            <person name="Garvin B.E."/>
            <person name="Gibson G."/>
            <person name="Gilbert D."/>
            <person name="Gnerre S."/>
            <person name="Godfrey J."/>
            <person name="Good R."/>
            <person name="Gotea V."/>
            <person name="Gravely B."/>
            <person name="Greenberg A.J."/>
            <person name="Griffiths-Jones S."/>
            <person name="Gross S."/>
            <person name="Guigo R."/>
            <person name="Gustafson E.A."/>
            <person name="Haerty W."/>
            <person name="Hahn M.W."/>
            <person name="Halligan D.L."/>
            <person name="Halpern A.L."/>
            <person name="Halter G.M."/>
            <person name="Han M.V."/>
            <person name="Heger A."/>
            <person name="Hillier L."/>
            <person name="Hinrichs A.S."/>
            <person name="Holmes I."/>
            <person name="Hoskins R.A."/>
            <person name="Hubisz M.J."/>
            <person name="Hultmark D."/>
            <person name="Huntley M.A."/>
            <person name="Jaffe D.B."/>
            <person name="Jagadeeshan S."/>
            <person name="Jeck W.R."/>
            <person name="Johnson J."/>
            <person name="Jones C.D."/>
            <person name="Jordan W.C."/>
            <person name="Karpen G.H."/>
            <person name="Kataoka E."/>
            <person name="Keightley P.D."/>
            <person name="Kheradpour P."/>
            <person name="Kirkness E.F."/>
            <person name="Koerich L.B."/>
            <person name="Kristiansen K."/>
            <person name="Kudrna D."/>
            <person name="Kulathinal R.J."/>
            <person name="Kumar S."/>
            <person name="Kwok R."/>
            <person name="Lander E."/>
            <person name="Langley C.H."/>
            <person name="Lapoint R."/>
            <person name="Lazzaro B.P."/>
            <person name="Lee S.J."/>
            <person name="Levesque L."/>
            <person name="Li R."/>
            <person name="Lin C.F."/>
            <person name="Lin M.F."/>
            <person name="Lindblad-Toh K."/>
            <person name="Llopart A."/>
            <person name="Long M."/>
            <person name="Low L."/>
            <person name="Lozovsky E."/>
            <person name="Lu J."/>
            <person name="Luo M."/>
            <person name="Machado C.A."/>
            <person name="Makalowski W."/>
            <person name="Marzo M."/>
            <person name="Matsuda M."/>
            <person name="Matzkin L."/>
            <person name="McAllister B."/>
            <person name="McBride C.S."/>
            <person name="McKernan B."/>
            <person name="McKernan K."/>
            <person name="Mendez-Lago M."/>
            <person name="Minx P."/>
            <person name="Mollenhauer M.U."/>
            <person name="Montooth K."/>
            <person name="Mount S.M."/>
            <person name="Mu X."/>
            <person name="Myers E."/>
            <person name="Negre B."/>
            <person name="Newfeld S."/>
            <person name="Nielsen R."/>
            <person name="Noor M.A."/>
            <person name="O'Grady P."/>
            <person name="Pachter L."/>
            <person name="Papaceit M."/>
            <person name="Parisi M.J."/>
            <person name="Parisi M."/>
            <person name="Parts L."/>
            <person name="Pedersen J.S."/>
            <person name="Pesole G."/>
            <person name="Phillippy A.M."/>
            <person name="Ponting C.P."/>
            <person name="Pop M."/>
            <person name="Porcelli D."/>
            <person name="Powell J.R."/>
            <person name="Prohaska S."/>
            <person name="Pruitt K."/>
            <person name="Puig M."/>
            <person name="Quesneville H."/>
            <person name="Ram K.R."/>
            <person name="Rand D."/>
            <person name="Rasmussen M.D."/>
            <person name="Reed L.K."/>
            <person name="Reenan R."/>
            <person name="Reily A."/>
            <person name="Remington K.A."/>
            <person name="Rieger T.T."/>
            <person name="Ritchie M.G."/>
            <person name="Robin C."/>
            <person name="Rogers Y.H."/>
            <person name="Rohde C."/>
            <person name="Rozas J."/>
            <person name="Rubenfield M.J."/>
            <person name="Ruiz A."/>
            <person name="Russo S."/>
            <person name="Salzberg S.L."/>
            <person name="Sanchez-Gracia A."/>
            <person name="Saranga D.J."/>
            <person name="Sato H."/>
            <person name="Schaeffer S.W."/>
            <person name="Schatz M.C."/>
            <person name="Schlenke T."/>
            <person name="Schwartz R."/>
            <person name="Segarra C."/>
            <person name="Singh R.S."/>
            <person name="Sirot L."/>
            <person name="Sirota M."/>
            <person name="Sisneros N.B."/>
            <person name="Smith C.D."/>
            <person name="Smith T.F."/>
            <person name="Spieth J."/>
            <person name="Stage D.E."/>
            <person name="Stark A."/>
            <person name="Stephan W."/>
            <person name="Strausberg R.L."/>
            <person name="Strempel S."/>
            <person name="Sturgill D."/>
            <person name="Sutton G."/>
            <person name="Sutton G.G."/>
            <person name="Tao W."/>
            <person name="Teichmann S."/>
            <person name="Tobari Y.N."/>
            <person name="Tomimura Y."/>
            <person name="Tsolas J.M."/>
            <person name="Valente V.L."/>
            <person name="Venter E."/>
            <person name="Venter J.C."/>
            <person name="Vicario S."/>
            <person name="Vieira F.G."/>
            <person name="Vilella A.J."/>
            <person name="Villasante A."/>
            <person name="Walenz B."/>
            <person name="Wang J."/>
            <person name="Wasserman M."/>
            <person name="Watts T."/>
            <person name="Wilson D."/>
            <person name="Wilson R.K."/>
            <person name="Wing R.A."/>
            <person name="Wolfner M.F."/>
            <person name="Wong A."/>
            <person name="Wong G.K."/>
            <person name="Wu C.I."/>
            <person name="Wu G."/>
            <person name="Yamamoto D."/>
            <person name="Yang H.P."/>
            <person name="Yang S.P."/>
            <person name="Yorke J.A."/>
            <person name="Yoshida K."/>
            <person name="Zdobnov E."/>
            <person name="Zhang P."/>
            <person name="Zhang Y."/>
            <person name="Zimin A.V."/>
            <person name="Baldwin J."/>
            <person name="Abdouelleil A."/>
            <person name="Abdulkadir J."/>
            <person name="Abebe A."/>
            <person name="Abera B."/>
            <person name="Abreu J."/>
            <person name="Acer S.C."/>
            <person name="Aftuck L."/>
            <person name="Alexander A."/>
            <person name="An P."/>
            <person name="Anderson E."/>
            <person name="Anderson S."/>
            <person name="Arachi H."/>
            <person name="Azer M."/>
            <person name="Bachantsang P."/>
            <person name="Barry A."/>
            <person name="Bayul T."/>
            <person name="Berlin A."/>
            <person name="Bessette D."/>
            <person name="Bloom T."/>
            <person name="Blye J."/>
            <person name="Boguslavskiy L."/>
            <person name="Bonnet C."/>
            <person name="Boukhgalter B."/>
            <person name="Bourzgui I."/>
            <person name="Brown A."/>
            <person name="Cahill P."/>
            <person name="Channer S."/>
            <person name="Cheshatsang Y."/>
            <person name="Chuda L."/>
            <person name="Citroen M."/>
            <person name="Collymore A."/>
            <person name="Cooke P."/>
            <person name="Costello M."/>
            <person name="D'Aco K."/>
            <person name="Daza R."/>
            <person name="De Haan G."/>
            <person name="DeGray S."/>
            <person name="DeMaso C."/>
            <person name="Dhargay N."/>
            <person name="Dooley K."/>
            <person name="Dooley E."/>
            <person name="Doricent M."/>
            <person name="Dorje P."/>
            <person name="Dorjee K."/>
            <person name="Dupes A."/>
            <person name="Elong R."/>
            <person name="Falk J."/>
            <person name="Farina A."/>
            <person name="Faro S."/>
            <person name="Ferguson D."/>
            <person name="Fisher S."/>
            <person name="Foley C.D."/>
            <person name="Franke A."/>
            <person name="Friedrich D."/>
            <person name="Gadbois L."/>
            <person name="Gearin G."/>
            <person name="Gearin C.R."/>
            <person name="Giannoukos G."/>
            <person name="Goode T."/>
            <person name="Graham J."/>
            <person name="Grandbois E."/>
            <person name="Grewal S."/>
            <person name="Gyaltsen K."/>
            <person name="Hafez N."/>
            <person name="Hagos B."/>
            <person name="Hall J."/>
            <person name="Henson C."/>
            <person name="Hollinger A."/>
            <person name="Honan T."/>
            <person name="Huard M.D."/>
            <person name="Hughes L."/>
            <person name="Hurhula B."/>
            <person name="Husby M.E."/>
            <person name="Kamat A."/>
            <person name="Kanga B."/>
            <person name="Kashin S."/>
            <person name="Khazanovich D."/>
            <person name="Kisner P."/>
            <person name="Lance K."/>
            <person name="Lara M."/>
            <person name="Lee W."/>
            <person name="Lennon N."/>
            <person name="Letendre F."/>
            <person name="LeVine R."/>
            <person name="Lipovsky A."/>
            <person name="Liu X."/>
            <person name="Liu J."/>
            <person name="Liu S."/>
            <person name="Lokyitsang T."/>
            <person name="Lokyitsang Y."/>
            <person name="Lubonja R."/>
            <person name="Lui A."/>
            <person name="MacDonald P."/>
            <person name="Magnisalis V."/>
            <person name="Maru K."/>
            <person name="Matthews C."/>
            <person name="McCusker W."/>
            <person name="McDonough S."/>
            <person name="Mehta T."/>
            <person name="Meldrim J."/>
            <person name="Meneus L."/>
            <person name="Mihai O."/>
            <person name="Mihalev A."/>
            <person name="Mihova T."/>
            <person name="Mittelman R."/>
            <person name="Mlenga V."/>
            <person name="Montmayeur A."/>
            <person name="Mulrain L."/>
            <person name="Navidi A."/>
            <person name="Naylor J."/>
            <person name="Negash T."/>
            <person name="Nguyen T."/>
            <person name="Nguyen N."/>
            <person name="Nicol R."/>
            <person name="Norbu C."/>
            <person name="Norbu N."/>
            <person name="Novod N."/>
            <person name="O'Neill B."/>
            <person name="Osman S."/>
            <person name="Markiewicz E."/>
            <person name="Oyono O.L."/>
            <person name="Patti C."/>
            <person name="Phunkhang P."/>
            <person name="Pierre F."/>
            <person name="Priest M."/>
            <person name="Raghuraman S."/>
            <person name="Rege F."/>
            <person name="Reyes R."/>
            <person name="Rise C."/>
            <person name="Rogov P."/>
            <person name="Ross K."/>
            <person name="Ryan E."/>
            <person name="Settipalli S."/>
            <person name="Shea T."/>
            <person name="Sherpa N."/>
            <person name="Shi L."/>
            <person name="Shih D."/>
            <person name="Sparrow T."/>
            <person name="Spaulding J."/>
            <person name="Stalker J."/>
            <person name="Stange-Thomann N."/>
            <person name="Stavropoulos S."/>
            <person name="Stone C."/>
            <person name="Strader C."/>
            <person name="Tesfaye S."/>
            <person name="Thomson T."/>
            <person name="Thoulutsang Y."/>
            <person name="Thoulutsang D."/>
            <person name="Topham K."/>
            <person name="Topping I."/>
            <person name="Tsamla T."/>
            <person name="Vassiliev H."/>
            <person name="Vo A."/>
            <person name="Wangchuk T."/>
            <person name="Wangdi T."/>
            <person name="Weiand M."/>
            <person name="Wilkinson J."/>
            <person name="Wilson A."/>
            <person name="Yadav S."/>
            <person name="Young G."/>
            <person name="Yu Q."/>
            <person name="Zembek L."/>
            <person name="Zhong D."/>
            <person name="Zimmer A."/>
            <person name="Zwirko Z."/>
            <person name="Jaffe D.B."/>
            <person name="Alvarez P."/>
            <person name="Brockman W."/>
            <person name="Butler J."/>
            <person name="Chin C."/>
            <person name="Gnerre S."/>
            <person name="Grabherr M."/>
            <person name="Kleber M."/>
            <person name="Mauceli E."/>
            <person name="MacCallum I."/>
        </authorList>
    </citation>
    <scope>NUCLEOTIDE SEQUENCE [LARGE SCALE GENOMIC DNA]</scope>
    <source>
        <strain evidence="3">Tucson 15287-2541.00</strain>
    </source>
</reference>